<gene>
    <name evidence="1" type="ORF">PIB30_106793</name>
</gene>
<comment type="caution">
    <text evidence="1">The sequence shown here is derived from an EMBL/GenBank/DDBJ whole genome shotgun (WGS) entry which is preliminary data.</text>
</comment>
<protein>
    <submittedName>
        <fullName evidence="1">Uncharacterized protein</fullName>
    </submittedName>
</protein>
<evidence type="ECO:0000313" key="1">
    <source>
        <dbReference type="EMBL" id="MED6226750.1"/>
    </source>
</evidence>
<evidence type="ECO:0000313" key="2">
    <source>
        <dbReference type="Proteomes" id="UP001341840"/>
    </source>
</evidence>
<sequence>MEIEESGRRGLGSFVHRRWSLPSPTSRLIVAAVGRFDVVCHREGGARREREWLEEREDRNGGWCRCELLRRHRRP</sequence>
<reference evidence="1 2" key="1">
    <citation type="journal article" date="2023" name="Plants (Basel)">
        <title>Bridging the Gap: Combining Genomics and Transcriptomics Approaches to Understand Stylosanthes scabra, an Orphan Legume from the Brazilian Caatinga.</title>
        <authorList>
            <person name="Ferreira-Neto J.R.C."/>
            <person name="da Silva M.D."/>
            <person name="Binneck E."/>
            <person name="de Melo N.F."/>
            <person name="da Silva R.H."/>
            <person name="de Melo A.L.T.M."/>
            <person name="Pandolfi V."/>
            <person name="Bustamante F.O."/>
            <person name="Brasileiro-Vidal A.C."/>
            <person name="Benko-Iseppon A.M."/>
        </authorList>
    </citation>
    <scope>NUCLEOTIDE SEQUENCE [LARGE SCALE GENOMIC DNA]</scope>
    <source>
        <tissue evidence="1">Leaves</tissue>
    </source>
</reference>
<keyword evidence="2" id="KW-1185">Reference proteome</keyword>
<organism evidence="1 2">
    <name type="scientific">Stylosanthes scabra</name>
    <dbReference type="NCBI Taxonomy" id="79078"/>
    <lineage>
        <taxon>Eukaryota</taxon>
        <taxon>Viridiplantae</taxon>
        <taxon>Streptophyta</taxon>
        <taxon>Embryophyta</taxon>
        <taxon>Tracheophyta</taxon>
        <taxon>Spermatophyta</taxon>
        <taxon>Magnoliopsida</taxon>
        <taxon>eudicotyledons</taxon>
        <taxon>Gunneridae</taxon>
        <taxon>Pentapetalae</taxon>
        <taxon>rosids</taxon>
        <taxon>fabids</taxon>
        <taxon>Fabales</taxon>
        <taxon>Fabaceae</taxon>
        <taxon>Papilionoideae</taxon>
        <taxon>50 kb inversion clade</taxon>
        <taxon>dalbergioids sensu lato</taxon>
        <taxon>Dalbergieae</taxon>
        <taxon>Pterocarpus clade</taxon>
        <taxon>Stylosanthes</taxon>
    </lineage>
</organism>
<dbReference type="EMBL" id="JASCZI010276188">
    <property type="protein sequence ID" value="MED6226750.1"/>
    <property type="molecule type" value="Genomic_DNA"/>
</dbReference>
<dbReference type="Proteomes" id="UP001341840">
    <property type="component" value="Unassembled WGS sequence"/>
</dbReference>
<accession>A0ABU6ZY18</accession>
<name>A0ABU6ZY18_9FABA</name>
<proteinExistence type="predicted"/>